<protein>
    <recommendedName>
        <fullName evidence="10">Sugar phosphate phosphatase</fullName>
        <ecNumber evidence="10">2.1.1.-</ecNumber>
        <ecNumber evidence="10">3.1.3.-</ecNumber>
    </recommendedName>
</protein>
<dbReference type="PANTHER" id="PTHR12260">
    <property type="entry name" value="DAMAGE-CONTROL PHOSPHATASE ARMT1"/>
    <property type="match status" value="1"/>
</dbReference>
<evidence type="ECO:0000313" key="13">
    <source>
        <dbReference type="Proteomes" id="UP000038040"/>
    </source>
</evidence>
<dbReference type="Proteomes" id="UP000038040">
    <property type="component" value="Unplaced"/>
</dbReference>
<keyword evidence="4" id="KW-0533">Nickel</keyword>
<dbReference type="GO" id="GO:0016791">
    <property type="term" value="F:phosphatase activity"/>
    <property type="evidence" value="ECO:0007669"/>
    <property type="project" value="TreeGrafter"/>
</dbReference>
<comment type="catalytic activity">
    <reaction evidence="1 10">
        <text>L-glutamyl-[protein] + S-adenosyl-L-methionine = [protein]-L-glutamate 5-O-methyl ester + S-adenosyl-L-homocysteine</text>
        <dbReference type="Rhea" id="RHEA:24452"/>
        <dbReference type="Rhea" id="RHEA-COMP:10208"/>
        <dbReference type="Rhea" id="RHEA-COMP:10311"/>
        <dbReference type="ChEBI" id="CHEBI:29973"/>
        <dbReference type="ChEBI" id="CHEBI:57856"/>
        <dbReference type="ChEBI" id="CHEBI:59789"/>
        <dbReference type="ChEBI" id="CHEBI:82795"/>
    </reaction>
</comment>
<reference evidence="12 14" key="2">
    <citation type="submission" date="2018-11" db="EMBL/GenBank/DDBJ databases">
        <authorList>
            <consortium name="Pathogen Informatics"/>
        </authorList>
    </citation>
    <scope>NUCLEOTIDE SEQUENCE [LARGE SCALE GENOMIC DNA]</scope>
</reference>
<comment type="similarity">
    <text evidence="3 10">Belongs to the damage-control phosphatase family. Sugar phosphate phosphatase III subfamily.</text>
</comment>
<dbReference type="Gene3D" id="1.20.930.60">
    <property type="match status" value="1"/>
</dbReference>
<dbReference type="GO" id="GO:0006974">
    <property type="term" value="P:DNA damage response"/>
    <property type="evidence" value="ECO:0007669"/>
    <property type="project" value="TreeGrafter"/>
</dbReference>
<dbReference type="GO" id="GO:0032259">
    <property type="term" value="P:methylation"/>
    <property type="evidence" value="ECO:0007669"/>
    <property type="project" value="UniProtKB-KW"/>
</dbReference>
<dbReference type="Proteomes" id="UP000274756">
    <property type="component" value="Unassembled WGS sequence"/>
</dbReference>
<dbReference type="PANTHER" id="PTHR12260:SF6">
    <property type="entry name" value="DAMAGE-CONTROL PHOSPHATASE ARMT1"/>
    <property type="match status" value="1"/>
</dbReference>
<keyword evidence="7 10" id="KW-0464">Manganese</keyword>
<sequence length="408" mass="46501">MPSVEELPPVLNGLIKGSFVYKTIKDRWPKIIGKVVDQVHRHYHTHVATYHQEGSRDITTVISELSELMYRISTDKPLKDLTDNGENLCRWNKILSKLRDEANGEVTWYSSDWIFAECYLYRFMAGIFSKTATLNQFDPFEAPKQSAFIEKVVGKYLAEICLWGNTCDLSLSGGDSSAPIYSSVEMIKNLDEKILSNDIAEAETILMKAAGQRVDLVLDNAGFELFVDFVLADFLISMLNIGKVVCHGKSIPWFVSDVTVKDFNWLLRILGTSNNEVLREMGLRWQGMLAEGKLEFRAEEFWTLPFPYCDMHIEDPDLYNDLKKSTLLIFKGDLNYRKLIGDRKWPHGTLFKTALRKFAPAPILALRILKAETLVGLSSDIIESINRQFGDKEDWMVAGEYAVVQLSK</sequence>
<comment type="catalytic activity">
    <reaction evidence="9 10">
        <text>beta-D-fructose 6-phosphate = dihydroxyacetone + D-glyceraldehyde 3-phosphate</text>
        <dbReference type="Rhea" id="RHEA:28002"/>
        <dbReference type="ChEBI" id="CHEBI:16016"/>
        <dbReference type="ChEBI" id="CHEBI:57634"/>
        <dbReference type="ChEBI" id="CHEBI:59776"/>
    </reaction>
</comment>
<keyword evidence="5 10" id="KW-0479">Metal-binding</keyword>
<feature type="domain" description="Damage-control phosphatase ARMT1-like metal-binding" evidence="11">
    <location>
        <begin position="23"/>
        <end position="378"/>
    </location>
</feature>
<dbReference type="FunFam" id="3.40.50.10880:FF:000005">
    <property type="entry name" value="DUF89-domain-containing protein"/>
    <property type="match status" value="1"/>
</dbReference>
<comment type="catalytic activity">
    <reaction evidence="2 10">
        <text>beta-D-fructose 1-phosphate + H2O = D-fructose + phosphate</text>
        <dbReference type="Rhea" id="RHEA:35603"/>
        <dbReference type="ChEBI" id="CHEBI:15377"/>
        <dbReference type="ChEBI" id="CHEBI:37721"/>
        <dbReference type="ChEBI" id="CHEBI:43474"/>
        <dbReference type="ChEBI" id="CHEBI:138881"/>
    </reaction>
</comment>
<comment type="domain">
    <text evidence="10">Subfamily III proteins have a conserved RTxK motif about 40-50 residues from the C-terminus; the threonine may be replaced by serine or cysteine.</text>
</comment>
<comment type="cofactor">
    <cofactor evidence="10">
        <name>Mn(2+)</name>
        <dbReference type="ChEBI" id="CHEBI:29035"/>
    </cofactor>
    <cofactor evidence="10">
        <name>Ni(2+)</name>
        <dbReference type="ChEBI" id="CHEBI:49786"/>
    </cofactor>
</comment>
<gene>
    <name evidence="12" type="ORF">DME_LOCUS3886</name>
</gene>
<keyword evidence="6 10" id="KW-0378">Hydrolase</keyword>
<dbReference type="EMBL" id="UYYG01000209">
    <property type="protein sequence ID" value="VDN53913.1"/>
    <property type="molecule type" value="Genomic_DNA"/>
</dbReference>
<evidence type="ECO:0000256" key="4">
    <source>
        <dbReference type="ARBA" id="ARBA00022596"/>
    </source>
</evidence>
<evidence type="ECO:0000256" key="5">
    <source>
        <dbReference type="ARBA" id="ARBA00022723"/>
    </source>
</evidence>
<name>A0A0N4UQW7_DRAME</name>
<evidence type="ECO:0000256" key="7">
    <source>
        <dbReference type="ARBA" id="ARBA00023211"/>
    </source>
</evidence>
<dbReference type="GO" id="GO:0030643">
    <property type="term" value="P:intracellular phosphate ion homeostasis"/>
    <property type="evidence" value="ECO:0007669"/>
    <property type="project" value="UniProtKB-ARBA"/>
</dbReference>
<evidence type="ECO:0000313" key="12">
    <source>
        <dbReference type="EMBL" id="VDN53913.1"/>
    </source>
</evidence>
<dbReference type="GO" id="GO:0016462">
    <property type="term" value="F:pyrophosphatase activity"/>
    <property type="evidence" value="ECO:0007669"/>
    <property type="project" value="UniProtKB-ARBA"/>
</dbReference>
<evidence type="ECO:0000256" key="9">
    <source>
        <dbReference type="ARBA" id="ARBA00048809"/>
    </source>
</evidence>
<evidence type="ECO:0000256" key="3">
    <source>
        <dbReference type="ARBA" id="ARBA00009519"/>
    </source>
</evidence>
<dbReference type="OrthoDB" id="541375at2759"/>
<organism evidence="13 15">
    <name type="scientific">Dracunculus medinensis</name>
    <name type="common">Guinea worm</name>
    <dbReference type="NCBI Taxonomy" id="318479"/>
    <lineage>
        <taxon>Eukaryota</taxon>
        <taxon>Metazoa</taxon>
        <taxon>Ecdysozoa</taxon>
        <taxon>Nematoda</taxon>
        <taxon>Chromadorea</taxon>
        <taxon>Rhabditida</taxon>
        <taxon>Spirurina</taxon>
        <taxon>Dracunculoidea</taxon>
        <taxon>Dracunculidae</taxon>
        <taxon>Dracunculus</taxon>
    </lineage>
</organism>
<evidence type="ECO:0000256" key="10">
    <source>
        <dbReference type="RuleBase" id="RU367030"/>
    </source>
</evidence>
<evidence type="ECO:0000256" key="2">
    <source>
        <dbReference type="ARBA" id="ARBA00001326"/>
    </source>
</evidence>
<dbReference type="SUPFAM" id="SSF111321">
    <property type="entry name" value="AF1104-like"/>
    <property type="match status" value="1"/>
</dbReference>
<evidence type="ECO:0000259" key="11">
    <source>
        <dbReference type="Pfam" id="PF01937"/>
    </source>
</evidence>
<proteinExistence type="inferred from homology"/>
<dbReference type="InterPro" id="IPR039763">
    <property type="entry name" value="ARMT1"/>
</dbReference>
<evidence type="ECO:0000256" key="8">
    <source>
        <dbReference type="ARBA" id="ARBA00045980"/>
    </source>
</evidence>
<dbReference type="AlphaFoldDB" id="A0A0N4UQW7"/>
<dbReference type="STRING" id="318479.A0A0N4UQW7"/>
<evidence type="ECO:0000256" key="1">
    <source>
        <dbReference type="ARBA" id="ARBA00000807"/>
    </source>
</evidence>
<keyword evidence="10" id="KW-0489">Methyltransferase</keyword>
<dbReference type="WBParaSite" id="DME_0001042801-mRNA-1">
    <property type="protein sequence ID" value="DME_0001042801-mRNA-1"/>
    <property type="gene ID" value="DME_0001042801"/>
</dbReference>
<dbReference type="InterPro" id="IPR002791">
    <property type="entry name" value="ARMT1-like_metal-bd"/>
</dbReference>
<dbReference type="EC" id="3.1.3.-" evidence="10"/>
<dbReference type="Gene3D" id="3.40.50.10880">
    <property type="entry name" value="Uncharacterised protein PF01937, DUF89, domain 3"/>
    <property type="match status" value="1"/>
</dbReference>
<evidence type="ECO:0000256" key="6">
    <source>
        <dbReference type="ARBA" id="ARBA00022801"/>
    </source>
</evidence>
<comment type="function">
    <text evidence="8 10">Metal-dependent phosphatase that shows phosphatase activity against several substrates, including fructose-1-phosphate and fructose-6-phosphate. Its preference for fructose-1-phosphate, a strong glycating agent that causes DNA damage rather than a canonical yeast metabolite, suggests a damage-control function in hexose phosphate metabolism. Has also been shown to have O-methyltransferase activity that methylates glutamate residues of target proteins to form gamma-glutamyl methyl ester residues. Possibly methylates PCNA, suggesting it is involved in the DNA damage response.</text>
</comment>
<dbReference type="GO" id="GO:0005634">
    <property type="term" value="C:nucleus"/>
    <property type="evidence" value="ECO:0007669"/>
    <property type="project" value="TreeGrafter"/>
</dbReference>
<evidence type="ECO:0000313" key="14">
    <source>
        <dbReference type="Proteomes" id="UP000274756"/>
    </source>
</evidence>
<dbReference type="GO" id="GO:0051998">
    <property type="term" value="F:protein carboxyl O-methyltransferase activity"/>
    <property type="evidence" value="ECO:0007669"/>
    <property type="project" value="UniProtKB-UniRule"/>
</dbReference>
<evidence type="ECO:0000313" key="15">
    <source>
        <dbReference type="WBParaSite" id="DME_0001042801-mRNA-1"/>
    </source>
</evidence>
<dbReference type="Pfam" id="PF01937">
    <property type="entry name" value="ARMT1-like_dom"/>
    <property type="match status" value="1"/>
</dbReference>
<dbReference type="EC" id="2.1.1.-" evidence="10"/>
<dbReference type="InterPro" id="IPR036075">
    <property type="entry name" value="ARMT-1-like_metal-bd_sf"/>
</dbReference>
<reference evidence="15" key="1">
    <citation type="submission" date="2017-02" db="UniProtKB">
        <authorList>
            <consortium name="WormBaseParasite"/>
        </authorList>
    </citation>
    <scope>IDENTIFICATION</scope>
</reference>
<keyword evidence="14" id="KW-1185">Reference proteome</keyword>
<keyword evidence="10" id="KW-0808">Transferase</keyword>
<accession>A0A0N4UQW7</accession>
<dbReference type="GO" id="GO:0046872">
    <property type="term" value="F:metal ion binding"/>
    <property type="evidence" value="ECO:0007669"/>
    <property type="project" value="UniProtKB-UniRule"/>
</dbReference>